<dbReference type="PROSITE" id="PS50110">
    <property type="entry name" value="RESPONSE_REGULATORY"/>
    <property type="match status" value="1"/>
</dbReference>
<dbReference type="HOGENOM" id="CLU_070076_0_0_6"/>
<dbReference type="InterPro" id="IPR011006">
    <property type="entry name" value="CheY-like_superfamily"/>
</dbReference>
<keyword evidence="5" id="KW-1185">Reference proteome</keyword>
<dbReference type="EMBL" id="DF970161">
    <property type="protein sequence ID" value="GAP65464.1"/>
    <property type="molecule type" value="Genomic_DNA"/>
</dbReference>
<evidence type="ECO:0000313" key="5">
    <source>
        <dbReference type="Proteomes" id="UP000253740"/>
    </source>
</evidence>
<protein>
    <submittedName>
        <fullName evidence="4">Response regulator</fullName>
    </submittedName>
</protein>
<dbReference type="Pfam" id="PF00072">
    <property type="entry name" value="Response_reg"/>
    <property type="match status" value="1"/>
</dbReference>
<feature type="domain" description="Response regulatory" evidence="2">
    <location>
        <begin position="17"/>
        <end position="171"/>
    </location>
</feature>
<evidence type="ECO:0000259" key="2">
    <source>
        <dbReference type="PROSITE" id="PS50110"/>
    </source>
</evidence>
<keyword evidence="1" id="KW-0597">Phosphoprotein</keyword>
<dbReference type="OrthoDB" id="5697380at2"/>
<dbReference type="Gene3D" id="3.40.50.2300">
    <property type="match status" value="1"/>
</dbReference>
<dbReference type="EMBL" id="DF952378">
    <property type="protein sequence ID" value="GAN44259.1"/>
    <property type="molecule type" value="Genomic_DNA"/>
</dbReference>
<dbReference type="AlphaFoldDB" id="A0A0K8QKV3"/>
<dbReference type="Proteomes" id="UP000253740">
    <property type="component" value="Unassembled WGS sequence"/>
</dbReference>
<proteinExistence type="predicted"/>
<evidence type="ECO:0000256" key="1">
    <source>
        <dbReference type="PROSITE-ProRule" id="PRU00169"/>
    </source>
</evidence>
<evidence type="ECO:0000313" key="3">
    <source>
        <dbReference type="EMBL" id="GAN44259.1"/>
    </source>
</evidence>
<feature type="modified residue" description="4-aspartylphosphate" evidence="1">
    <location>
        <position position="108"/>
    </location>
</feature>
<name>A0A0K8QKV3_9GAMM</name>
<reference evidence="4" key="2">
    <citation type="submission" date="2015-08" db="EMBL/GenBank/DDBJ databases">
        <title>Complete DNA Sequence of Pseudomonas syringae pv. actinidiae, the Causal Agent of Kiwifruit Canker Disease.</title>
        <authorList>
            <person name="Rikkerink E.H.A."/>
            <person name="Fineran P.C."/>
        </authorList>
    </citation>
    <scope>NUCLEOTIDE SEQUENCE</scope>
    <source>
        <strain evidence="4">SkMP5</strain>
    </source>
</reference>
<dbReference type="STRING" id="1475481.GCA_000953855_00766"/>
<dbReference type="SUPFAM" id="SSF52172">
    <property type="entry name" value="CheY-like"/>
    <property type="match status" value="1"/>
</dbReference>
<evidence type="ECO:0000313" key="4">
    <source>
        <dbReference type="EMBL" id="GAP65464.1"/>
    </source>
</evidence>
<organism evidence="4">
    <name type="scientific">Mizugakiibacter sediminis</name>
    <dbReference type="NCBI Taxonomy" id="1475481"/>
    <lineage>
        <taxon>Bacteria</taxon>
        <taxon>Pseudomonadati</taxon>
        <taxon>Pseudomonadota</taxon>
        <taxon>Gammaproteobacteria</taxon>
        <taxon>Lysobacterales</taxon>
        <taxon>Rhodanobacteraceae</taxon>
        <taxon>Mizugakiibacter</taxon>
    </lineage>
</organism>
<dbReference type="RefSeq" id="WP_062535256.1">
    <property type="nucleotide sequence ID" value="NZ_DF970161.1"/>
</dbReference>
<dbReference type="GO" id="GO:0000160">
    <property type="term" value="P:phosphorelay signal transduction system"/>
    <property type="evidence" value="ECO:0007669"/>
    <property type="project" value="InterPro"/>
</dbReference>
<dbReference type="InterPro" id="IPR001789">
    <property type="entry name" value="Sig_transdc_resp-reg_receiver"/>
</dbReference>
<gene>
    <name evidence="3" type="ORF">MBSD_0783</name>
    <name evidence="4" type="ORF">MBSD_n0754</name>
</gene>
<accession>A0A0K8QKV3</accession>
<sequence>MTPVIAGPILPFHFPTTTMFVDDHEEYLEVVPLLLDPMLHVRTYSSPRRALAALGTSASRPVPGGGWLYRWKDQPSRRQELVALDVDTIHRIAYDPERFAEVSVVVVDHVMPEMDGVAFCQRLDNPQIGKILLTGRADDAVAIEAFNAGIIDRFIRKNDPHAIQRLGSAIRELQHRYFERAGAFVAETLALGDFGFLRDPAFRRAFASMTADFQPAESYVHCNPTGLLLLDAMGRGRFLLVQTDDDLRAHYEIAEELGAPSAVLAALRNGEAVPWFGSKDGYYTPTLVDPEACLFPATAVKGDRWYYYSLIDQVERFQLHMVKPYRTWLRDQDTLGTRGDPTATR</sequence>
<reference evidence="3" key="1">
    <citation type="submission" date="2015-03" db="EMBL/GenBank/DDBJ databases">
        <title>Draft genome sequence of Mizugakiibacter sediminis skMP5.</title>
        <authorList>
            <person name="Watanabe T."/>
            <person name="Kojima H."/>
            <person name="Fukui M."/>
        </authorList>
    </citation>
    <scope>NUCLEOTIDE SEQUENCE</scope>
    <source>
        <strain evidence="3">SkMP5</strain>
    </source>
</reference>